<reference evidence="2" key="1">
    <citation type="submission" date="2019-12" db="EMBL/GenBank/DDBJ databases">
        <title>An insight into the sialome of adult female Ixodes ricinus ticks feeding for 6 days.</title>
        <authorList>
            <person name="Perner J."/>
            <person name="Ribeiro J.M.C."/>
        </authorList>
    </citation>
    <scope>NUCLEOTIDE SEQUENCE</scope>
    <source>
        <strain evidence="2">Semi-engorged</strain>
        <tissue evidence="2">Salivary glands</tissue>
    </source>
</reference>
<evidence type="ECO:0000256" key="1">
    <source>
        <dbReference type="SAM" id="Phobius"/>
    </source>
</evidence>
<keyword evidence="1" id="KW-1133">Transmembrane helix</keyword>
<proteinExistence type="predicted"/>
<keyword evidence="1" id="KW-0472">Membrane</keyword>
<dbReference type="EMBL" id="GIFC01000760">
    <property type="protein sequence ID" value="MXU82843.1"/>
    <property type="molecule type" value="Transcribed_RNA"/>
</dbReference>
<feature type="transmembrane region" description="Helical" evidence="1">
    <location>
        <begin position="32"/>
        <end position="53"/>
    </location>
</feature>
<dbReference type="AlphaFoldDB" id="A0A6B0UA01"/>
<sequence length="71" mass="8282">MLECLLFGDVILFVSAGLWFDFQEYGANTNCLFFLALDIKNVVSLVFLCFYCTMKSHLKGYYQLHSLYLHL</sequence>
<organism evidence="2">
    <name type="scientific">Ixodes ricinus</name>
    <name type="common">Common tick</name>
    <name type="synonym">Acarus ricinus</name>
    <dbReference type="NCBI Taxonomy" id="34613"/>
    <lineage>
        <taxon>Eukaryota</taxon>
        <taxon>Metazoa</taxon>
        <taxon>Ecdysozoa</taxon>
        <taxon>Arthropoda</taxon>
        <taxon>Chelicerata</taxon>
        <taxon>Arachnida</taxon>
        <taxon>Acari</taxon>
        <taxon>Parasitiformes</taxon>
        <taxon>Ixodida</taxon>
        <taxon>Ixodoidea</taxon>
        <taxon>Ixodidae</taxon>
        <taxon>Ixodinae</taxon>
        <taxon>Ixodes</taxon>
    </lineage>
</organism>
<evidence type="ECO:0000313" key="2">
    <source>
        <dbReference type="EMBL" id="MXU82843.1"/>
    </source>
</evidence>
<name>A0A6B0UA01_IXORI</name>
<protein>
    <submittedName>
        <fullName evidence="2">Uncharacterized protein</fullName>
    </submittedName>
</protein>
<keyword evidence="1" id="KW-0812">Transmembrane</keyword>
<accession>A0A6B0UA01</accession>